<name>A0A250XBN3_9CHLO</name>
<proteinExistence type="inferred from homology"/>
<dbReference type="STRING" id="1157962.A0A250XBN3"/>
<dbReference type="HAMAP" id="MF_00692">
    <property type="entry name" value="SelO"/>
    <property type="match status" value="1"/>
</dbReference>
<comment type="caution">
    <text evidence="11">The sequence shown here is derived from an EMBL/GenBank/DDBJ whole genome shotgun (WGS) entry which is preliminary data.</text>
</comment>
<evidence type="ECO:0000256" key="2">
    <source>
        <dbReference type="ARBA" id="ARBA00009747"/>
    </source>
</evidence>
<evidence type="ECO:0000256" key="3">
    <source>
        <dbReference type="ARBA" id="ARBA00022679"/>
    </source>
</evidence>
<keyword evidence="7" id="KW-0067">ATP-binding</keyword>
<evidence type="ECO:0000256" key="5">
    <source>
        <dbReference type="ARBA" id="ARBA00022723"/>
    </source>
</evidence>
<keyword evidence="3" id="KW-0808">Transferase</keyword>
<accession>A0A250XBN3</accession>
<sequence length="552" mass="61074">MPSTQELATSSQHITMCSLEELKFDNSFVRELPGDAEKSNTIRQVRGSLYSRVNPTPAAGEPSLVTFSEEVCSQLLGLDPVEASRPEFALVFGGAAPLPGSEPYAQCYGGHQFGNWAGQLGDGRAITLGEILNQQGNRWELQLKGAGQTPYSRRADGRAVMRSSVREFVASEAMHYLGVPTTRALSLVGTGDKVLRDLFYDGNAKFEPGAVVCRVAPSFVRFGTFQLPASRGGDDMKLVKMTADYVIKHHYGHLENESQKYVAFLKEVTVRTAKLVSWWQAVGFVHGVLNTDNMSILGLTVDYGPYGFMDKFDLMYTPNMTDFQGRRYAYRNQPEIGLWNCVMLANALYAADLLGQEEAQEAVDAYGQTLQTEYNGRMAAKLGLLSYDRDLVVELFKLMYEDEADFTNTFRALGSVTSTSSDGTSHKDQGVTTSGLTPQLRTAVNKILTADREQAWERWLTQYRNKLKAEGRPDQERQAAQDAVNPKFVPRQHLLQYAVEGAEAGDPTEINQLMKVLRRPYDEQPGADPKYSALPPPEMADKPGVCVLSCSS</sequence>
<gene>
    <name evidence="11" type="ORF">CEUSTIGMA_g7720.t1</name>
</gene>
<comment type="similarity">
    <text evidence="2">Belongs to the SELO family.</text>
</comment>
<evidence type="ECO:0000256" key="9">
    <source>
        <dbReference type="ARBA" id="ARBA00031547"/>
    </source>
</evidence>
<evidence type="ECO:0000256" key="6">
    <source>
        <dbReference type="ARBA" id="ARBA00022741"/>
    </source>
</evidence>
<dbReference type="Proteomes" id="UP000232323">
    <property type="component" value="Unassembled WGS sequence"/>
</dbReference>
<dbReference type="InterPro" id="IPR003846">
    <property type="entry name" value="SelO"/>
</dbReference>
<comment type="cofactor">
    <cofactor evidence="1">
        <name>Mg(2+)</name>
        <dbReference type="ChEBI" id="CHEBI:18420"/>
    </cofactor>
</comment>
<evidence type="ECO:0000256" key="7">
    <source>
        <dbReference type="ARBA" id="ARBA00022840"/>
    </source>
</evidence>
<dbReference type="EMBL" id="BEGY01000050">
    <property type="protein sequence ID" value="GAX80282.1"/>
    <property type="molecule type" value="Genomic_DNA"/>
</dbReference>
<reference evidence="11 12" key="1">
    <citation type="submission" date="2017-08" db="EMBL/GenBank/DDBJ databases">
        <title>Acidophilic green algal genome provides insights into adaptation to an acidic environment.</title>
        <authorList>
            <person name="Hirooka S."/>
            <person name="Hirose Y."/>
            <person name="Kanesaki Y."/>
            <person name="Higuchi S."/>
            <person name="Fujiwara T."/>
            <person name="Onuma R."/>
            <person name="Era A."/>
            <person name="Ohbayashi R."/>
            <person name="Uzuka A."/>
            <person name="Nozaki H."/>
            <person name="Yoshikawa H."/>
            <person name="Miyagishima S.Y."/>
        </authorList>
    </citation>
    <scope>NUCLEOTIDE SEQUENCE [LARGE SCALE GENOMIC DNA]</scope>
    <source>
        <strain evidence="11 12">NIES-2499</strain>
    </source>
</reference>
<evidence type="ECO:0000313" key="12">
    <source>
        <dbReference type="Proteomes" id="UP000232323"/>
    </source>
</evidence>
<dbReference type="PANTHER" id="PTHR32057:SF14">
    <property type="entry name" value="PROTEIN ADENYLYLTRANSFERASE SELO, MITOCHONDRIAL"/>
    <property type="match status" value="1"/>
</dbReference>
<evidence type="ECO:0000256" key="1">
    <source>
        <dbReference type="ARBA" id="ARBA00001946"/>
    </source>
</evidence>
<protein>
    <recommendedName>
        <fullName evidence="9">Selenoprotein O</fullName>
    </recommendedName>
</protein>
<organism evidence="11 12">
    <name type="scientific">Chlamydomonas eustigma</name>
    <dbReference type="NCBI Taxonomy" id="1157962"/>
    <lineage>
        <taxon>Eukaryota</taxon>
        <taxon>Viridiplantae</taxon>
        <taxon>Chlorophyta</taxon>
        <taxon>core chlorophytes</taxon>
        <taxon>Chlorophyceae</taxon>
        <taxon>CS clade</taxon>
        <taxon>Chlamydomonadales</taxon>
        <taxon>Chlamydomonadaceae</taxon>
        <taxon>Chlamydomonas</taxon>
    </lineage>
</organism>
<evidence type="ECO:0000313" key="11">
    <source>
        <dbReference type="EMBL" id="GAX80282.1"/>
    </source>
</evidence>
<dbReference type="AlphaFoldDB" id="A0A250XBN3"/>
<evidence type="ECO:0000256" key="8">
    <source>
        <dbReference type="ARBA" id="ARBA00022842"/>
    </source>
</evidence>
<keyword evidence="5" id="KW-0479">Metal-binding</keyword>
<dbReference type="Pfam" id="PF02696">
    <property type="entry name" value="SelO"/>
    <property type="match status" value="1"/>
</dbReference>
<keyword evidence="8" id="KW-0460">Magnesium</keyword>
<keyword evidence="12" id="KW-1185">Reference proteome</keyword>
<keyword evidence="6" id="KW-0547">Nucleotide-binding</keyword>
<feature type="region of interest" description="Disordered" evidence="10">
    <location>
        <begin position="519"/>
        <end position="552"/>
    </location>
</feature>
<keyword evidence="4" id="KW-0548">Nucleotidyltransferase</keyword>
<dbReference type="OrthoDB" id="10254721at2759"/>
<dbReference type="GO" id="GO:0005524">
    <property type="term" value="F:ATP binding"/>
    <property type="evidence" value="ECO:0007669"/>
    <property type="project" value="UniProtKB-KW"/>
</dbReference>
<dbReference type="GO" id="GO:0070733">
    <property type="term" value="F:AMPylase activity"/>
    <property type="evidence" value="ECO:0007669"/>
    <property type="project" value="TreeGrafter"/>
</dbReference>
<evidence type="ECO:0000256" key="4">
    <source>
        <dbReference type="ARBA" id="ARBA00022695"/>
    </source>
</evidence>
<evidence type="ECO:0000256" key="10">
    <source>
        <dbReference type="SAM" id="MobiDB-lite"/>
    </source>
</evidence>
<dbReference type="NCBIfam" id="NF000658">
    <property type="entry name" value="PRK00029.1"/>
    <property type="match status" value="1"/>
</dbReference>
<dbReference type="PANTHER" id="PTHR32057">
    <property type="entry name" value="PROTEIN ADENYLYLTRANSFERASE SELO, MITOCHONDRIAL"/>
    <property type="match status" value="1"/>
</dbReference>
<dbReference type="GO" id="GO:0009534">
    <property type="term" value="C:chloroplast thylakoid"/>
    <property type="evidence" value="ECO:0007669"/>
    <property type="project" value="TreeGrafter"/>
</dbReference>
<dbReference type="GO" id="GO:0046872">
    <property type="term" value="F:metal ion binding"/>
    <property type="evidence" value="ECO:0007669"/>
    <property type="project" value="UniProtKB-KW"/>
</dbReference>